<dbReference type="PROSITE" id="PS00123">
    <property type="entry name" value="ALKALINE_PHOSPHATASE"/>
    <property type="match status" value="1"/>
</dbReference>
<evidence type="ECO:0000256" key="11">
    <source>
        <dbReference type="RuleBase" id="RU003947"/>
    </source>
</evidence>
<dbReference type="GO" id="GO:0004035">
    <property type="term" value="F:alkaline phosphatase activity"/>
    <property type="evidence" value="ECO:0007669"/>
    <property type="project" value="UniProtKB-EC"/>
</dbReference>
<accession>A0A9Q0L728</accession>
<dbReference type="PANTHER" id="PTHR11596:SF5">
    <property type="entry name" value="ALKALINE PHOSPHATASE"/>
    <property type="match status" value="1"/>
</dbReference>
<evidence type="ECO:0000256" key="5">
    <source>
        <dbReference type="ARBA" id="ARBA00022801"/>
    </source>
</evidence>
<feature type="binding site" evidence="9">
    <location>
        <position position="205"/>
    </location>
    <ligand>
        <name>Zn(2+)</name>
        <dbReference type="ChEBI" id="CHEBI:29105"/>
        <label>2</label>
    </ligand>
</feature>
<dbReference type="PANTHER" id="PTHR11596">
    <property type="entry name" value="ALKALINE PHOSPHATASE"/>
    <property type="match status" value="1"/>
</dbReference>
<feature type="binding site" evidence="9">
    <location>
        <position position="196"/>
    </location>
    <ligand>
        <name>Mg(2+)</name>
        <dbReference type="ChEBI" id="CHEBI:18420"/>
    </ligand>
</feature>
<keyword evidence="13" id="KW-1185">Reference proteome</keyword>
<feature type="binding site" evidence="9">
    <location>
        <position position="60"/>
    </location>
    <ligand>
        <name>Mg(2+)</name>
        <dbReference type="ChEBI" id="CHEBI:18420"/>
    </ligand>
</feature>
<dbReference type="InterPro" id="IPR018299">
    <property type="entry name" value="Alkaline_phosphatase_AS"/>
</dbReference>
<gene>
    <name evidence="12" type="ORF">M0811_13146</name>
</gene>
<comment type="cofactor">
    <cofactor evidence="9">
        <name>Zn(2+)</name>
        <dbReference type="ChEBI" id="CHEBI:29105"/>
    </cofactor>
    <text evidence="9">Binds 2 Zn(2+) ions.</text>
</comment>
<dbReference type="Pfam" id="PF00245">
    <property type="entry name" value="Alk_phosphatase"/>
    <property type="match status" value="1"/>
</dbReference>
<dbReference type="Gene3D" id="3.40.720.10">
    <property type="entry name" value="Alkaline Phosphatase, subunit A"/>
    <property type="match status" value="1"/>
</dbReference>
<evidence type="ECO:0000256" key="1">
    <source>
        <dbReference type="ARBA" id="ARBA00005984"/>
    </source>
</evidence>
<keyword evidence="7 9" id="KW-0460">Magnesium</keyword>
<dbReference type="SUPFAM" id="SSF53649">
    <property type="entry name" value="Alkaline phosphatase-like"/>
    <property type="match status" value="1"/>
</dbReference>
<protein>
    <recommendedName>
        <fullName evidence="2 11">Alkaline phosphatase</fullName>
        <ecNumber evidence="2 11">3.1.3.1</ecNumber>
    </recommendedName>
</protein>
<dbReference type="Gene3D" id="1.10.60.40">
    <property type="match status" value="1"/>
</dbReference>
<dbReference type="InterPro" id="IPR017850">
    <property type="entry name" value="Alkaline_phosphatase_core_sf"/>
</dbReference>
<evidence type="ECO:0000256" key="8">
    <source>
        <dbReference type="PIRSR" id="PIRSR601952-1"/>
    </source>
</evidence>
<reference evidence="12" key="1">
    <citation type="submission" date="2022-10" db="EMBL/GenBank/DDBJ databases">
        <title>Novel sulphate-reducing endosymbionts in the free-living metamonad Anaeramoeba.</title>
        <authorList>
            <person name="Jerlstrom-Hultqvist J."/>
            <person name="Cepicka I."/>
            <person name="Gallot-Lavallee L."/>
            <person name="Salas-Leiva D."/>
            <person name="Curtis B.A."/>
            <person name="Zahonova K."/>
            <person name="Pipaliya S."/>
            <person name="Dacks J."/>
            <person name="Roger A.J."/>
        </authorList>
    </citation>
    <scope>NUCLEOTIDE SEQUENCE</scope>
    <source>
        <strain evidence="12">BMAN</strain>
    </source>
</reference>
<name>A0A9Q0L728_ANAIG</name>
<dbReference type="EC" id="3.1.3.1" evidence="2 11"/>
<dbReference type="CDD" id="cd16012">
    <property type="entry name" value="ALP"/>
    <property type="match status" value="1"/>
</dbReference>
<evidence type="ECO:0000256" key="2">
    <source>
        <dbReference type="ARBA" id="ARBA00012647"/>
    </source>
</evidence>
<comment type="similarity">
    <text evidence="1 10">Belongs to the alkaline phosphatase family.</text>
</comment>
<proteinExistence type="inferred from homology"/>
<keyword evidence="5 11" id="KW-0378">Hydrolase</keyword>
<evidence type="ECO:0000256" key="10">
    <source>
        <dbReference type="RuleBase" id="RU003946"/>
    </source>
</evidence>
<sequence length="383" mass="42352">MDLDSITDSAAAGTALACGLKTYNGRIAIDTNGNPCVTLIEKAMDNSMATGIVVKSRITHATPASFSSHQLDRNQELDIAVQQLNSAFGKIDILFGGGRDMFIPTSLGGKRTDGRNLEIEAESKGYTIMHTTNELNQTNLQTPILGLFTSDNYPYVIDRQNLTDFPTLQQTSQKALELLSQKAQEEDINGFFLLIECSLIDYCGHQNDPAAQVRETPFNANCCQTNDGFHRFRFKCNTLLVVVADHETAYSMADLVYYNGYSVEDVLSDFAQISNLTQSELDELNAALNSHSFDQLNYALSDVISQRAQVGWTTHGHTGVDVIVYSYGNDSNSFVGSMDNTDIPKKIDQFLQFESLESQKILENSEISFYSSDSPKINDSFHS</sequence>
<keyword evidence="3" id="KW-0597">Phosphoprotein</keyword>
<feature type="binding site" evidence="9">
    <location>
        <position position="62"/>
    </location>
    <ligand>
        <name>Mg(2+)</name>
        <dbReference type="ChEBI" id="CHEBI:18420"/>
    </ligand>
</feature>
<evidence type="ECO:0000256" key="9">
    <source>
        <dbReference type="PIRSR" id="PIRSR601952-2"/>
    </source>
</evidence>
<evidence type="ECO:0000256" key="3">
    <source>
        <dbReference type="ARBA" id="ARBA00022553"/>
    </source>
</evidence>
<dbReference type="InterPro" id="IPR001952">
    <property type="entry name" value="Alkaline_phosphatase"/>
</dbReference>
<keyword evidence="6 9" id="KW-0862">Zinc</keyword>
<dbReference type="PRINTS" id="PR00113">
    <property type="entry name" value="ALKPHPHTASE"/>
</dbReference>
<evidence type="ECO:0000256" key="4">
    <source>
        <dbReference type="ARBA" id="ARBA00022723"/>
    </source>
</evidence>
<dbReference type="Proteomes" id="UP001149090">
    <property type="component" value="Unassembled WGS sequence"/>
</dbReference>
<comment type="caution">
    <text evidence="12">The sequence shown here is derived from an EMBL/GenBank/DDBJ whole genome shotgun (WGS) entry which is preliminary data.</text>
</comment>
<dbReference type="OrthoDB" id="7392499at2759"/>
<feature type="binding site" evidence="9">
    <location>
        <position position="201"/>
    </location>
    <ligand>
        <name>Zn(2+)</name>
        <dbReference type="ChEBI" id="CHEBI:29105"/>
        <label>2</label>
    </ligand>
</feature>
<dbReference type="GO" id="GO:0046872">
    <property type="term" value="F:metal ion binding"/>
    <property type="evidence" value="ECO:0007669"/>
    <property type="project" value="UniProtKB-KW"/>
</dbReference>
<keyword evidence="4 9" id="KW-0479">Metal-binding</keyword>
<dbReference type="SMART" id="SM00098">
    <property type="entry name" value="alkPPc"/>
    <property type="match status" value="1"/>
</dbReference>
<feature type="binding site" evidence="9">
    <location>
        <position position="246"/>
    </location>
    <ligand>
        <name>Zn(2+)</name>
        <dbReference type="ChEBI" id="CHEBI:29105"/>
        <label>2</label>
    </ligand>
</feature>
<feature type="active site" description="Phosphoserine intermediate" evidence="8">
    <location>
        <position position="9"/>
    </location>
</feature>
<evidence type="ECO:0000256" key="6">
    <source>
        <dbReference type="ARBA" id="ARBA00022833"/>
    </source>
</evidence>
<dbReference type="EMBL" id="JAPDFW010000131">
    <property type="protein sequence ID" value="KAJ5067276.1"/>
    <property type="molecule type" value="Genomic_DNA"/>
</dbReference>
<feature type="binding site" evidence="9">
    <location>
        <position position="245"/>
    </location>
    <ligand>
        <name>Zn(2+)</name>
        <dbReference type="ChEBI" id="CHEBI:29105"/>
        <label>2</label>
    </ligand>
</feature>
<feature type="binding site" evidence="9">
    <location>
        <position position="317"/>
    </location>
    <ligand>
        <name>Zn(2+)</name>
        <dbReference type="ChEBI" id="CHEBI:29105"/>
        <label>2</label>
    </ligand>
</feature>
<comment type="catalytic activity">
    <reaction evidence="11">
        <text>a phosphate monoester + H2O = an alcohol + phosphate</text>
        <dbReference type="Rhea" id="RHEA:15017"/>
        <dbReference type="ChEBI" id="CHEBI:15377"/>
        <dbReference type="ChEBI" id="CHEBI:30879"/>
        <dbReference type="ChEBI" id="CHEBI:43474"/>
        <dbReference type="ChEBI" id="CHEBI:67140"/>
        <dbReference type="EC" id="3.1.3.1"/>
    </reaction>
</comment>
<evidence type="ECO:0000256" key="7">
    <source>
        <dbReference type="ARBA" id="ARBA00022842"/>
    </source>
</evidence>
<comment type="cofactor">
    <cofactor evidence="9">
        <name>Mg(2+)</name>
        <dbReference type="ChEBI" id="CHEBI:18420"/>
    </cofactor>
    <text evidence="9">Binds 1 Mg(2+) ion.</text>
</comment>
<dbReference type="AlphaFoldDB" id="A0A9Q0L728"/>
<dbReference type="OMA" id="YNDRINI"/>
<organism evidence="12 13">
    <name type="scientific">Anaeramoeba ignava</name>
    <name type="common">Anaerobic marine amoeba</name>
    <dbReference type="NCBI Taxonomy" id="1746090"/>
    <lineage>
        <taxon>Eukaryota</taxon>
        <taxon>Metamonada</taxon>
        <taxon>Anaeramoebidae</taxon>
        <taxon>Anaeramoeba</taxon>
    </lineage>
</organism>
<evidence type="ECO:0000313" key="12">
    <source>
        <dbReference type="EMBL" id="KAJ5067276.1"/>
    </source>
</evidence>
<evidence type="ECO:0000313" key="13">
    <source>
        <dbReference type="Proteomes" id="UP001149090"/>
    </source>
</evidence>